<dbReference type="RefSeq" id="XP_039125434.1">
    <property type="nucleotide sequence ID" value="XM_039269500.1"/>
</dbReference>
<evidence type="ECO:0000256" key="1">
    <source>
        <dbReference type="ARBA" id="ARBA00004123"/>
    </source>
</evidence>
<keyword evidence="3" id="KW-0805">Transcription regulation</keyword>
<dbReference type="Pfam" id="PF00010">
    <property type="entry name" value="HLH"/>
    <property type="match status" value="1"/>
</dbReference>
<evidence type="ECO:0000256" key="4">
    <source>
        <dbReference type="ARBA" id="ARBA00023163"/>
    </source>
</evidence>
<dbReference type="GO" id="GO:0003700">
    <property type="term" value="F:DNA-binding transcription factor activity"/>
    <property type="evidence" value="ECO:0007669"/>
    <property type="project" value="TreeGrafter"/>
</dbReference>
<feature type="domain" description="BHLH" evidence="7">
    <location>
        <begin position="278"/>
        <end position="328"/>
    </location>
</feature>
<dbReference type="FunFam" id="4.10.280.10:FF:000002">
    <property type="entry name" value="Basic helix-loop-helix transcription factor"/>
    <property type="match status" value="1"/>
</dbReference>
<dbReference type="PANTHER" id="PTHR12565:SF418">
    <property type="entry name" value="BHLH-TRANSCRIPTION FACTOR"/>
    <property type="match status" value="1"/>
</dbReference>
<evidence type="ECO:0000256" key="2">
    <source>
        <dbReference type="ARBA" id="ARBA00005510"/>
    </source>
</evidence>
<dbReference type="SMART" id="SM00353">
    <property type="entry name" value="HLH"/>
    <property type="match status" value="1"/>
</dbReference>
<feature type="compositionally biased region" description="Polar residues" evidence="6">
    <location>
        <begin position="179"/>
        <end position="204"/>
    </location>
</feature>
<dbReference type="RefSeq" id="XP_039125436.1">
    <property type="nucleotide sequence ID" value="XM_039269502.1"/>
</dbReference>
<dbReference type="GO" id="GO:0000976">
    <property type="term" value="F:transcription cis-regulatory region binding"/>
    <property type="evidence" value="ECO:0007669"/>
    <property type="project" value="EnsemblPlants"/>
</dbReference>
<sequence length="460" mass="49411">MDFNEKDKFVMEKSGAGTSAGGGGGGGGDHLSCQSSGIPSDWQIPLLSMVESFNPGIWNNTTTSSQNLGWTSSEPIPKVPLFLQPVPTGLPPSLSHIPADSAFIERAARFSCFNGGGLSGVVNPFATSEPLNPFSGVPRGVPTAPESELNLADAPPGEHRSQSGGSPMKKHRGKGSLQIGASSSEPGDTDNTNGASQEETSIGEPSSKGILGAKKRKRIINQDVELNQQQPAENAKDDSESKQITESQPTGKAAGKQVKEISDTPKDDYIHVRARRGQATNSHSLAERVRREKISQRMKFLQDLVPGCSKVTGKAVMLDEIINYVQSLQRQVEFLSMKLATVNPRLEFNIEGLLAKELVHSRGCSSSSIGFSSDIMHPQLHSSQQGLVHPGICSMVNPPDALRRAVNPQFAPLNGFKEPTSQMPNAWDDEHHNMAQMPFSTNPSLSTQEMNAKPHDGFSM</sequence>
<comment type="similarity">
    <text evidence="2">Belongs to the bHLH protein family.</text>
</comment>
<dbReference type="InterPro" id="IPR024097">
    <property type="entry name" value="bHLH_ZIP_TF"/>
</dbReference>
<dbReference type="Gene3D" id="4.10.280.10">
    <property type="entry name" value="Helix-loop-helix DNA-binding domain"/>
    <property type="match status" value="1"/>
</dbReference>
<evidence type="ECO:0000313" key="8">
    <source>
        <dbReference type="Proteomes" id="UP001515500"/>
    </source>
</evidence>
<dbReference type="PANTHER" id="PTHR12565">
    <property type="entry name" value="STEROL REGULATORY ELEMENT-BINDING PROTEIN"/>
    <property type="match status" value="1"/>
</dbReference>
<reference evidence="9 10" key="1">
    <citation type="submission" date="2025-04" db="UniProtKB">
        <authorList>
            <consortium name="RefSeq"/>
        </authorList>
    </citation>
    <scope>IDENTIFICATION</scope>
</reference>
<evidence type="ECO:0000256" key="5">
    <source>
        <dbReference type="ARBA" id="ARBA00023242"/>
    </source>
</evidence>
<dbReference type="Proteomes" id="UP001515500">
    <property type="component" value="Chromosome 5"/>
</dbReference>
<dbReference type="InterPro" id="IPR011598">
    <property type="entry name" value="bHLH_dom"/>
</dbReference>
<dbReference type="SUPFAM" id="SSF47459">
    <property type="entry name" value="HLH, helix-loop-helix DNA-binding domain"/>
    <property type="match status" value="1"/>
</dbReference>
<dbReference type="RefSeq" id="XP_039125435.1">
    <property type="nucleotide sequence ID" value="XM_039269501.1"/>
</dbReference>
<gene>
    <name evidence="9 10 11" type="primary">LOC120261565</name>
</gene>
<feature type="compositionally biased region" description="Gly residues" evidence="6">
    <location>
        <begin position="18"/>
        <end position="29"/>
    </location>
</feature>
<feature type="compositionally biased region" description="Basic and acidic residues" evidence="6">
    <location>
        <begin position="234"/>
        <end position="243"/>
    </location>
</feature>
<keyword evidence="8" id="KW-1185">Reference proteome</keyword>
<evidence type="ECO:0000259" key="7">
    <source>
        <dbReference type="PROSITE" id="PS50888"/>
    </source>
</evidence>
<organism evidence="8 9">
    <name type="scientific">Dioscorea cayennensis subsp. rotundata</name>
    <name type="common">White Guinea yam</name>
    <name type="synonym">Dioscorea rotundata</name>
    <dbReference type="NCBI Taxonomy" id="55577"/>
    <lineage>
        <taxon>Eukaryota</taxon>
        <taxon>Viridiplantae</taxon>
        <taxon>Streptophyta</taxon>
        <taxon>Embryophyta</taxon>
        <taxon>Tracheophyta</taxon>
        <taxon>Spermatophyta</taxon>
        <taxon>Magnoliopsida</taxon>
        <taxon>Liliopsida</taxon>
        <taxon>Dioscoreales</taxon>
        <taxon>Dioscoreaceae</taxon>
        <taxon>Dioscorea</taxon>
    </lineage>
</organism>
<evidence type="ECO:0000256" key="6">
    <source>
        <dbReference type="SAM" id="MobiDB-lite"/>
    </source>
</evidence>
<evidence type="ECO:0000313" key="11">
    <source>
        <dbReference type="RefSeq" id="XP_039125436.1"/>
    </source>
</evidence>
<dbReference type="AlphaFoldDB" id="A0AB40BDR1"/>
<feature type="compositionally biased region" description="Basic and acidic residues" evidence="6">
    <location>
        <begin position="257"/>
        <end position="267"/>
    </location>
</feature>
<feature type="region of interest" description="Disordered" evidence="6">
    <location>
        <begin position="133"/>
        <end position="267"/>
    </location>
</feature>
<accession>A0AB40BDR1</accession>
<evidence type="ECO:0000256" key="3">
    <source>
        <dbReference type="ARBA" id="ARBA00023015"/>
    </source>
</evidence>
<dbReference type="GO" id="GO:0005634">
    <property type="term" value="C:nucleus"/>
    <property type="evidence" value="ECO:0007669"/>
    <property type="project" value="UniProtKB-SubCell"/>
</dbReference>
<comment type="subcellular location">
    <subcellularLocation>
        <location evidence="1">Nucleus</location>
    </subcellularLocation>
</comment>
<keyword evidence="5" id="KW-0539">Nucleus</keyword>
<proteinExistence type="inferred from homology"/>
<dbReference type="GO" id="GO:0046983">
    <property type="term" value="F:protein dimerization activity"/>
    <property type="evidence" value="ECO:0007669"/>
    <property type="project" value="InterPro"/>
</dbReference>
<dbReference type="GeneID" id="120261565"/>
<dbReference type="PROSITE" id="PS50888">
    <property type="entry name" value="BHLH"/>
    <property type="match status" value="1"/>
</dbReference>
<keyword evidence="4" id="KW-0804">Transcription</keyword>
<name>A0AB40BDR1_DIOCR</name>
<dbReference type="InterPro" id="IPR036638">
    <property type="entry name" value="HLH_DNA-bd_sf"/>
</dbReference>
<dbReference type="CDD" id="cd18919">
    <property type="entry name" value="bHLH_AtBPE_like"/>
    <property type="match status" value="1"/>
</dbReference>
<protein>
    <submittedName>
        <fullName evidence="9 10">Transcription factor bHLH49-like</fullName>
    </submittedName>
</protein>
<feature type="region of interest" description="Disordered" evidence="6">
    <location>
        <begin position="434"/>
        <end position="460"/>
    </location>
</feature>
<evidence type="ECO:0000313" key="9">
    <source>
        <dbReference type="RefSeq" id="XP_039125434.1"/>
    </source>
</evidence>
<feature type="compositionally biased region" description="Polar residues" evidence="6">
    <location>
        <begin position="438"/>
        <end position="450"/>
    </location>
</feature>
<evidence type="ECO:0000313" key="10">
    <source>
        <dbReference type="RefSeq" id="XP_039125435.1"/>
    </source>
</evidence>
<feature type="region of interest" description="Disordered" evidence="6">
    <location>
        <begin position="13"/>
        <end position="34"/>
    </location>
</feature>